<dbReference type="PANTHER" id="PTHR11373:SF43">
    <property type="entry name" value="DEOXYGUANOSINETRIPHOSPHATE TRIPHOSPHOHYDROLASE-LIKE PROTEIN"/>
    <property type="match status" value="1"/>
</dbReference>
<dbReference type="InterPro" id="IPR006674">
    <property type="entry name" value="HD_domain"/>
</dbReference>
<dbReference type="GO" id="GO:0008832">
    <property type="term" value="F:dGTPase activity"/>
    <property type="evidence" value="ECO:0007669"/>
    <property type="project" value="TreeGrafter"/>
</dbReference>
<name>A0A9D1TNP7_9SPIO</name>
<dbReference type="PROSITE" id="PS51831">
    <property type="entry name" value="HD"/>
    <property type="match status" value="1"/>
</dbReference>
<evidence type="ECO:0000259" key="2">
    <source>
        <dbReference type="PROSITE" id="PS51831"/>
    </source>
</evidence>
<protein>
    <submittedName>
        <fullName evidence="3">HD domain-containing protein</fullName>
    </submittedName>
</protein>
<dbReference type="Proteomes" id="UP000823936">
    <property type="component" value="Unassembled WGS sequence"/>
</dbReference>
<comment type="caution">
    <text evidence="3">The sequence shown here is derived from an EMBL/GenBank/DDBJ whole genome shotgun (WGS) entry which is preliminary data.</text>
</comment>
<dbReference type="InterPro" id="IPR003607">
    <property type="entry name" value="HD/PDEase_dom"/>
</dbReference>
<gene>
    <name evidence="3" type="ORF">IAB12_02460</name>
</gene>
<feature type="domain" description="HD" evidence="2">
    <location>
        <begin position="63"/>
        <end position="201"/>
    </location>
</feature>
<dbReference type="SMART" id="SM00471">
    <property type="entry name" value="HDc"/>
    <property type="match status" value="1"/>
</dbReference>
<dbReference type="EMBL" id="DXHU01000009">
    <property type="protein sequence ID" value="HIV98625.1"/>
    <property type="molecule type" value="Genomic_DNA"/>
</dbReference>
<reference evidence="3" key="2">
    <citation type="submission" date="2021-04" db="EMBL/GenBank/DDBJ databases">
        <authorList>
            <person name="Gilroy R."/>
        </authorList>
    </citation>
    <scope>NUCLEOTIDE SEQUENCE</scope>
    <source>
        <strain evidence="3">Gambia11-129</strain>
    </source>
</reference>
<accession>A0A9D1TNP7</accession>
<dbReference type="PANTHER" id="PTHR11373">
    <property type="entry name" value="DEOXYNUCLEOSIDE TRIPHOSPHATE TRIPHOSPHOHYDROLASE"/>
    <property type="match status" value="1"/>
</dbReference>
<organism evidence="3 4">
    <name type="scientific">Candidatus Ornithospirochaeta avicola</name>
    <dbReference type="NCBI Taxonomy" id="2840896"/>
    <lineage>
        <taxon>Bacteria</taxon>
        <taxon>Pseudomonadati</taxon>
        <taxon>Spirochaetota</taxon>
        <taxon>Spirochaetia</taxon>
        <taxon>Spirochaetales</taxon>
        <taxon>Spirochaetaceae</taxon>
        <taxon>Spirochaetaceae incertae sedis</taxon>
        <taxon>Candidatus Ornithospirochaeta</taxon>
    </lineage>
</organism>
<dbReference type="AlphaFoldDB" id="A0A9D1TNP7"/>
<evidence type="ECO:0000313" key="3">
    <source>
        <dbReference type="EMBL" id="HIV98625.1"/>
    </source>
</evidence>
<dbReference type="InterPro" id="IPR050135">
    <property type="entry name" value="dGTPase-like"/>
</dbReference>
<evidence type="ECO:0000313" key="4">
    <source>
        <dbReference type="Proteomes" id="UP000823936"/>
    </source>
</evidence>
<dbReference type="Gene3D" id="1.10.3210.10">
    <property type="entry name" value="Hypothetical protein af1432"/>
    <property type="match status" value="1"/>
</dbReference>
<dbReference type="Pfam" id="PF13286">
    <property type="entry name" value="HD_assoc"/>
    <property type="match status" value="1"/>
</dbReference>
<reference evidence="3" key="1">
    <citation type="journal article" date="2021" name="PeerJ">
        <title>Extensive microbial diversity within the chicken gut microbiome revealed by metagenomics and culture.</title>
        <authorList>
            <person name="Gilroy R."/>
            <person name="Ravi A."/>
            <person name="Getino M."/>
            <person name="Pursley I."/>
            <person name="Horton D.L."/>
            <person name="Alikhan N.F."/>
            <person name="Baker D."/>
            <person name="Gharbi K."/>
            <person name="Hall N."/>
            <person name="Watson M."/>
            <person name="Adriaenssens E.M."/>
            <person name="Foster-Nyarko E."/>
            <person name="Jarju S."/>
            <person name="Secka A."/>
            <person name="Antonio M."/>
            <person name="Oren A."/>
            <person name="Chaudhuri R.R."/>
            <person name="La Ragione R."/>
            <person name="Hildebrand F."/>
            <person name="Pallen M.J."/>
        </authorList>
    </citation>
    <scope>NUCLEOTIDE SEQUENCE</scope>
    <source>
        <strain evidence="3">Gambia11-129</strain>
    </source>
</reference>
<dbReference type="InterPro" id="IPR026875">
    <property type="entry name" value="PHydrolase_assoc_dom"/>
</dbReference>
<dbReference type="CDD" id="cd00077">
    <property type="entry name" value="HDc"/>
    <property type="match status" value="1"/>
</dbReference>
<evidence type="ECO:0000256" key="1">
    <source>
        <dbReference type="ARBA" id="ARBA00022801"/>
    </source>
</evidence>
<proteinExistence type="predicted"/>
<dbReference type="Pfam" id="PF01966">
    <property type="entry name" value="HD"/>
    <property type="match status" value="1"/>
</dbReference>
<keyword evidence="1" id="KW-0378">Hydrolase</keyword>
<dbReference type="GO" id="GO:0006203">
    <property type="term" value="P:dGTP catabolic process"/>
    <property type="evidence" value="ECO:0007669"/>
    <property type="project" value="TreeGrafter"/>
</dbReference>
<sequence>MVRLQNDERILPYLKKREIKRAEDIRGEYYRDTTKILHSSPFRRLKHKTQVFFSPSNDHICTRIEHVLHVASIASTIARPLSLDTELTWAIGLAHDLGHTPFGHVGERIISSLMEKDGLDPFEHEINSIRVVDFLADNGRGLNLTYAVRDGIISHNGEALRQKMSPTFTVKDIAKIKSRKHLVPATYEGVIVRFSDAIAYLGRDYEDATRLGLLKGKSLPLAVTRRLGESNSQIINTLVYDIIDNAREGELGFSSEVYDAVKEMSRFNYENIYKSELLNGYTRYFMRLISLVVSYLKEIYSSYALDEKGYMSEHNMLAAGFYHHIAEMYPVYMEREKSDKRIIYDYVSGMTDNFILDSANEILKPEHLNDEIEKSQTGKWFDAKA</sequence>
<dbReference type="SUPFAM" id="SSF109604">
    <property type="entry name" value="HD-domain/PDEase-like"/>
    <property type="match status" value="1"/>
</dbReference>